<comment type="similarity">
    <text evidence="3">Belongs to the glycosyltransferase 85 family.</text>
</comment>
<evidence type="ECO:0000256" key="12">
    <source>
        <dbReference type="ARBA" id="ARBA00034030"/>
    </source>
</evidence>
<accession>A0AAI8X0J1</accession>
<dbReference type="RefSeq" id="WP_033710890.1">
    <property type="nucleotide sequence ID" value="NZ_AP020326.1"/>
</dbReference>
<feature type="transmembrane region" description="Helical" evidence="14">
    <location>
        <begin position="78"/>
        <end position="98"/>
    </location>
</feature>
<evidence type="ECO:0000259" key="15">
    <source>
        <dbReference type="Pfam" id="PF12249"/>
    </source>
</evidence>
<organism evidence="17 18">
    <name type="scientific">Mycobacterium avium subsp. hominissuis</name>
    <dbReference type="NCBI Taxonomy" id="439334"/>
    <lineage>
        <taxon>Bacteria</taxon>
        <taxon>Bacillati</taxon>
        <taxon>Actinomycetota</taxon>
        <taxon>Actinomycetes</taxon>
        <taxon>Mycobacteriales</taxon>
        <taxon>Mycobacteriaceae</taxon>
        <taxon>Mycobacterium</taxon>
        <taxon>Mycobacterium avium complex (MAC)</taxon>
    </lineage>
</organism>
<feature type="transmembrane region" description="Helical" evidence="14">
    <location>
        <begin position="351"/>
        <end position="368"/>
    </location>
</feature>
<feature type="region of interest" description="Disordered" evidence="13">
    <location>
        <begin position="236"/>
        <end position="269"/>
    </location>
</feature>
<dbReference type="GO" id="GO:0044038">
    <property type="term" value="P:cell wall macromolecule biosynthetic process"/>
    <property type="evidence" value="ECO:0007669"/>
    <property type="project" value="InterPro"/>
</dbReference>
<feature type="domain" description="Arabinofuranosyltransferase AftA N-terminal" evidence="16">
    <location>
        <begin position="10"/>
        <end position="233"/>
    </location>
</feature>
<evidence type="ECO:0000259" key="16">
    <source>
        <dbReference type="Pfam" id="PF12250"/>
    </source>
</evidence>
<sequence>MRSALATLGQMAVAVLVAVVVAVVSLTAIAGVQWPAFPSSNQLHALTTVGQVGCLAGLVAVGWVWHSFTGRVRRLAQLGGLVFVSAFTVVTLGMPLGATKLYLFGISVDQQFRTEYLTRLADSPALRDMTYLGLPPFYPPGWFWIGGREAALSGTPAWEVFKPWAITSITVAVAVALVLWWRMVRFEYALIVTTATAAVTLAYGSPEPYSAMITVLLPPVLVLTWSGLRAGECRAGGTAGGAAGGAPETTERAAGQAPETAERETNFTVGAERETNFTLAAGETPGAAGETPGAAGETPSEASSAAGEASSAPGETPSTPGETPRSGWAAVVGAGLFLGFTATWYTLLFGFTAFAVGLMALWLAGLRWRRHGVRAALDPLRRLAVIVGIAVAIGCTTWLPFLVRAARNPVSNTGSAQHYLPADGAELTFPMLQFTLLGVVCMAGTLWLVLRARASVRAGALAIGVLAVYLWSLLSMLTTLARTTLLSFRLQPTLSVLLVAAGAFGLVEAALALRRQSRAVIPVAGAIGLAAAIAFSQDIPDVLRPDLTIAYTDTDGHGQRGDRRPPSAEKFYATIDDVITRETGRPRDQTVVMTADYSFLSFYPYWGFQGLTSHYANPLAQFDLRAAQIDKWSKLKTADELLHALDTCPWPPPTVFLMRHGANNTYTLRLAEDVYPNQPNVRRYTVELRAALFDSPRFAVHRVGPFVLAIRKPAA</sequence>
<dbReference type="GO" id="GO:0016757">
    <property type="term" value="F:glycosyltransferase activity"/>
    <property type="evidence" value="ECO:0007669"/>
    <property type="project" value="InterPro"/>
</dbReference>
<evidence type="ECO:0000256" key="11">
    <source>
        <dbReference type="ARBA" id="ARBA00033184"/>
    </source>
</evidence>
<feature type="transmembrane region" description="Helical" evidence="14">
    <location>
        <begin position="431"/>
        <end position="449"/>
    </location>
</feature>
<evidence type="ECO:0000256" key="13">
    <source>
        <dbReference type="SAM" id="MobiDB-lite"/>
    </source>
</evidence>
<evidence type="ECO:0000256" key="6">
    <source>
        <dbReference type="ARBA" id="ARBA00022475"/>
    </source>
</evidence>
<evidence type="ECO:0000256" key="14">
    <source>
        <dbReference type="SAM" id="Phobius"/>
    </source>
</evidence>
<name>A0AAI8X0J1_MYCAV</name>
<evidence type="ECO:0000256" key="1">
    <source>
        <dbReference type="ARBA" id="ARBA00004651"/>
    </source>
</evidence>
<comment type="subcellular location">
    <subcellularLocation>
        <location evidence="1">Cell membrane</location>
        <topology evidence="1">Multi-pass membrane protein</topology>
    </subcellularLocation>
</comment>
<evidence type="ECO:0000256" key="8">
    <source>
        <dbReference type="ARBA" id="ARBA00022692"/>
    </source>
</evidence>
<feature type="transmembrane region" description="Helical" evidence="14">
    <location>
        <begin position="188"/>
        <end position="205"/>
    </location>
</feature>
<feature type="region of interest" description="Disordered" evidence="13">
    <location>
        <begin position="282"/>
        <end position="325"/>
    </location>
</feature>
<feature type="transmembrane region" description="Helical" evidence="14">
    <location>
        <begin position="380"/>
        <end position="401"/>
    </location>
</feature>
<comment type="pathway">
    <text evidence="2">Cell wall biogenesis; cell wall polysaccharide biosynthesis.</text>
</comment>
<feature type="transmembrane region" description="Helical" evidence="14">
    <location>
        <begin position="43"/>
        <end position="66"/>
    </location>
</feature>
<dbReference type="InterPro" id="IPR020959">
    <property type="entry name" value="ArabinofuranosylTrfase_AftA_C"/>
</dbReference>
<dbReference type="Pfam" id="PF12249">
    <property type="entry name" value="AftA_C"/>
    <property type="match status" value="1"/>
</dbReference>
<reference evidence="17 18" key="1">
    <citation type="submission" date="2019-09" db="EMBL/GenBank/DDBJ databases">
        <title>Complete genome sequence of Mycobacterium avium subsp. hominissuis strain JP-H-1.</title>
        <authorList>
            <person name="Kinoshita Y."/>
            <person name="Niwa H."/>
            <person name="Uchida-Fujii E."/>
            <person name="Nukada T."/>
        </authorList>
    </citation>
    <scope>NUCLEOTIDE SEQUENCE [LARGE SCALE GENOMIC DNA]</scope>
    <source>
        <strain evidence="17 18">JP-H-1</strain>
    </source>
</reference>
<evidence type="ECO:0000256" key="9">
    <source>
        <dbReference type="ARBA" id="ARBA00022989"/>
    </source>
</evidence>
<feature type="transmembrane region" description="Helical" evidence="14">
    <location>
        <begin position="493"/>
        <end position="512"/>
    </location>
</feature>
<dbReference type="Pfam" id="PF12250">
    <property type="entry name" value="AftA_N"/>
    <property type="match status" value="2"/>
</dbReference>
<dbReference type="Proteomes" id="UP000327362">
    <property type="component" value="Chromosome"/>
</dbReference>
<feature type="transmembrane region" description="Helical" evidence="14">
    <location>
        <begin position="164"/>
        <end position="181"/>
    </location>
</feature>
<feature type="compositionally biased region" description="Basic and acidic residues" evidence="13">
    <location>
        <begin position="260"/>
        <end position="269"/>
    </location>
</feature>
<feature type="compositionally biased region" description="Low complexity" evidence="13">
    <location>
        <begin position="245"/>
        <end position="255"/>
    </location>
</feature>
<keyword evidence="10 14" id="KW-0472">Membrane</keyword>
<dbReference type="InterPro" id="IPR020963">
    <property type="entry name" value="ArabinofuranosylTrfase_AftA_N"/>
</dbReference>
<protein>
    <recommendedName>
        <fullName evidence="5">Galactan 5-O-arabinofuranosyltransferase</fullName>
        <ecNumber evidence="4">2.4.2.46</ecNumber>
    </recommendedName>
    <alternativeName>
        <fullName evidence="11">Arabinofuranosyltransferase AftA</fullName>
    </alternativeName>
</protein>
<proteinExistence type="inferred from homology"/>
<evidence type="ECO:0000256" key="7">
    <source>
        <dbReference type="ARBA" id="ARBA00022679"/>
    </source>
</evidence>
<keyword evidence="8 14" id="KW-0812">Transmembrane</keyword>
<feature type="domain" description="Arabinofuranosyltransferase AftA N-terminal" evidence="16">
    <location>
        <begin position="326"/>
        <end position="515"/>
    </location>
</feature>
<evidence type="ECO:0000256" key="3">
    <source>
        <dbReference type="ARBA" id="ARBA00009655"/>
    </source>
</evidence>
<dbReference type="GO" id="GO:0005886">
    <property type="term" value="C:plasma membrane"/>
    <property type="evidence" value="ECO:0007669"/>
    <property type="project" value="UniProtKB-SubCell"/>
</dbReference>
<dbReference type="EC" id="2.4.2.46" evidence="4"/>
<keyword evidence="6" id="KW-1003">Cell membrane</keyword>
<keyword evidence="7" id="KW-0808">Transferase</keyword>
<comment type="catalytic activity">
    <reaction evidence="12">
        <text>Adds an alpha-D-arabinofuranosyl group from trans,octacis-decaprenylphospho-beta-D-arabinofuranose at the 5-O-position of the eighth, tenth and twelfth galactofuranose unit of the galactofuranan chain of [beta-D-galactofuranosyl-(1-&gt;5)-beta-D-galactofuranosyl-(1-&gt;6)]14-beta-D-galactofuranosyl-(1-&gt;5)-beta-D-galactofuranosyl-(1-&gt;4)-alpha-L-rhamnopyranosyl-(1-&gt;3)-N-acetyl-alpha-D-glucosaminyl-diphospho-trans,octacis-decaprenol.</text>
        <dbReference type="EC" id="2.4.2.46"/>
    </reaction>
</comment>
<dbReference type="AlphaFoldDB" id="A0AAI8X0J1"/>
<evidence type="ECO:0000256" key="10">
    <source>
        <dbReference type="ARBA" id="ARBA00023136"/>
    </source>
</evidence>
<evidence type="ECO:0000256" key="5">
    <source>
        <dbReference type="ARBA" id="ARBA00020482"/>
    </source>
</evidence>
<keyword evidence="9 14" id="KW-1133">Transmembrane helix</keyword>
<feature type="transmembrane region" description="Helical" evidence="14">
    <location>
        <begin position="12"/>
        <end position="37"/>
    </location>
</feature>
<evidence type="ECO:0000313" key="18">
    <source>
        <dbReference type="Proteomes" id="UP000327362"/>
    </source>
</evidence>
<feature type="transmembrane region" description="Helical" evidence="14">
    <location>
        <begin position="461"/>
        <end position="481"/>
    </location>
</feature>
<evidence type="ECO:0000256" key="4">
    <source>
        <dbReference type="ARBA" id="ARBA00012037"/>
    </source>
</evidence>
<dbReference type="EMBL" id="AP020326">
    <property type="protein sequence ID" value="BBN45751.1"/>
    <property type="molecule type" value="Genomic_DNA"/>
</dbReference>
<feature type="domain" description="Arabinofuranosyltransferase AftA C-terminal" evidence="15">
    <location>
        <begin position="539"/>
        <end position="711"/>
    </location>
</feature>
<evidence type="ECO:0000256" key="2">
    <source>
        <dbReference type="ARBA" id="ARBA00004776"/>
    </source>
</evidence>
<feature type="transmembrane region" description="Helical" evidence="14">
    <location>
        <begin position="519"/>
        <end position="536"/>
    </location>
</feature>
<evidence type="ECO:0000313" key="17">
    <source>
        <dbReference type="EMBL" id="BBN45751.1"/>
    </source>
</evidence>
<gene>
    <name evidence="17" type="ORF">JPH1_02260</name>
</gene>